<evidence type="ECO:0000313" key="6">
    <source>
        <dbReference type="EMBL" id="AKB30206.1"/>
    </source>
</evidence>
<organism evidence="6 7">
    <name type="scientific">Methanosarcina siciliae T4/M</name>
    <dbReference type="NCBI Taxonomy" id="1434120"/>
    <lineage>
        <taxon>Archaea</taxon>
        <taxon>Methanobacteriati</taxon>
        <taxon>Methanobacteriota</taxon>
        <taxon>Stenosarchaea group</taxon>
        <taxon>Methanomicrobia</taxon>
        <taxon>Methanosarcinales</taxon>
        <taxon>Methanosarcinaceae</taxon>
        <taxon>Methanosarcina</taxon>
    </lineage>
</organism>
<dbReference type="OrthoDB" id="5583at2157"/>
<dbReference type="Proteomes" id="UP000033111">
    <property type="component" value="Chromosome"/>
</dbReference>
<dbReference type="PROSITE" id="PS00198">
    <property type="entry name" value="4FE4S_FER_1"/>
    <property type="match status" value="1"/>
</dbReference>
<name>A0A0E3L9G0_9EURY</name>
<dbReference type="SUPFAM" id="SSF54862">
    <property type="entry name" value="4Fe-4S ferredoxins"/>
    <property type="match status" value="1"/>
</dbReference>
<keyword evidence="1" id="KW-0004">4Fe-4S</keyword>
<proteinExistence type="predicted"/>
<accession>A0A0E3L9G0</accession>
<keyword evidence="3" id="KW-0408">Iron</keyword>
<evidence type="ECO:0000256" key="2">
    <source>
        <dbReference type="ARBA" id="ARBA00022723"/>
    </source>
</evidence>
<keyword evidence="4" id="KW-0411">Iron-sulfur</keyword>
<evidence type="ECO:0000259" key="5">
    <source>
        <dbReference type="PROSITE" id="PS51379"/>
    </source>
</evidence>
<gene>
    <name evidence="6" type="ORF">MSSIT_3487</name>
</gene>
<evidence type="ECO:0000256" key="3">
    <source>
        <dbReference type="ARBA" id="ARBA00023004"/>
    </source>
</evidence>
<dbReference type="HOGENOM" id="CLU_139698_5_6_2"/>
<dbReference type="Pfam" id="PF13187">
    <property type="entry name" value="Fer4_9"/>
    <property type="match status" value="1"/>
</dbReference>
<evidence type="ECO:0000313" key="7">
    <source>
        <dbReference type="Proteomes" id="UP000033111"/>
    </source>
</evidence>
<dbReference type="EMBL" id="CP009506">
    <property type="protein sequence ID" value="AKB30206.1"/>
    <property type="molecule type" value="Genomic_DNA"/>
</dbReference>
<keyword evidence="2" id="KW-0479">Metal-binding</keyword>
<keyword evidence="7" id="KW-1185">Reference proteome</keyword>
<evidence type="ECO:0000256" key="4">
    <source>
        <dbReference type="ARBA" id="ARBA00023014"/>
    </source>
</evidence>
<feature type="domain" description="4Fe-4S ferredoxin-type" evidence="5">
    <location>
        <begin position="1"/>
        <end position="30"/>
    </location>
</feature>
<dbReference type="InterPro" id="IPR017896">
    <property type="entry name" value="4Fe4S_Fe-S-bd"/>
</dbReference>
<dbReference type="AlphaFoldDB" id="A0A0E3L9G0"/>
<dbReference type="InterPro" id="IPR017900">
    <property type="entry name" value="4Fe4S_Fe_S_CS"/>
</dbReference>
<reference evidence="6 7" key="1">
    <citation type="submission" date="2014-07" db="EMBL/GenBank/DDBJ databases">
        <title>Methanogenic archaea and the global carbon cycle.</title>
        <authorList>
            <person name="Henriksen J.R."/>
            <person name="Luke J."/>
            <person name="Reinhart S."/>
            <person name="Benedict M.N."/>
            <person name="Youngblut N.D."/>
            <person name="Metcalf M.E."/>
            <person name="Whitaker R.J."/>
            <person name="Metcalf W.W."/>
        </authorList>
    </citation>
    <scope>NUCLEOTIDE SEQUENCE [LARGE SCALE GENOMIC DNA]</scope>
    <source>
        <strain evidence="6 7">T4/M</strain>
    </source>
</reference>
<dbReference type="KEGG" id="msw:MSSIT_3487"/>
<dbReference type="PANTHER" id="PTHR43687:SF1">
    <property type="entry name" value="FERREDOXIN III"/>
    <property type="match status" value="1"/>
</dbReference>
<dbReference type="GO" id="GO:0016491">
    <property type="term" value="F:oxidoreductase activity"/>
    <property type="evidence" value="ECO:0007669"/>
    <property type="project" value="UniProtKB-ARBA"/>
</dbReference>
<dbReference type="GO" id="GO:0051539">
    <property type="term" value="F:4 iron, 4 sulfur cluster binding"/>
    <property type="evidence" value="ECO:0007669"/>
    <property type="project" value="UniProtKB-KW"/>
</dbReference>
<sequence length="58" mass="5826">MVAKIDADACTGCGSCIDECPAAAISLSDDEIAVVDEDECLDCGACEDACPNGAITLE</sequence>
<dbReference type="PANTHER" id="PTHR43687">
    <property type="entry name" value="ADENYLYLSULFATE REDUCTASE, BETA SUBUNIT"/>
    <property type="match status" value="1"/>
</dbReference>
<protein>
    <submittedName>
        <fullName evidence="6">Ferredoxin</fullName>
    </submittedName>
</protein>
<dbReference type="GeneID" id="24862411"/>
<feature type="domain" description="4Fe-4S ferredoxin-type" evidence="5">
    <location>
        <begin position="31"/>
        <end position="58"/>
    </location>
</feature>
<dbReference type="PROSITE" id="PS51379">
    <property type="entry name" value="4FE4S_FER_2"/>
    <property type="match status" value="2"/>
</dbReference>
<dbReference type="InterPro" id="IPR050572">
    <property type="entry name" value="Fe-S_Ferredoxin"/>
</dbReference>
<dbReference type="GO" id="GO:0046872">
    <property type="term" value="F:metal ion binding"/>
    <property type="evidence" value="ECO:0007669"/>
    <property type="project" value="UniProtKB-KW"/>
</dbReference>
<dbReference type="RefSeq" id="WP_048173923.1">
    <property type="nucleotide sequence ID" value="NZ_CP009506.1"/>
</dbReference>
<evidence type="ECO:0000256" key="1">
    <source>
        <dbReference type="ARBA" id="ARBA00022485"/>
    </source>
</evidence>
<dbReference type="PATRIC" id="fig|1434120.4.peg.4511"/>
<dbReference type="Gene3D" id="3.30.70.20">
    <property type="match status" value="1"/>
</dbReference>